<dbReference type="PANTHER" id="PTHR44279">
    <property type="entry name" value="HYDROXYSTEROID (11-BETA) DEHYDROGENASE 1-LIKE B-RELATED"/>
    <property type="match status" value="1"/>
</dbReference>
<keyword evidence="4" id="KW-1185">Reference proteome</keyword>
<protein>
    <submittedName>
        <fullName evidence="3">Uncharacterized protein</fullName>
    </submittedName>
</protein>
<dbReference type="Gene3D" id="3.40.50.720">
    <property type="entry name" value="NAD(P)-binding Rossmann-like Domain"/>
    <property type="match status" value="1"/>
</dbReference>
<dbReference type="EMBL" id="CAJNOR010005048">
    <property type="protein sequence ID" value="CAF1542170.1"/>
    <property type="molecule type" value="Genomic_DNA"/>
</dbReference>
<organism evidence="3 4">
    <name type="scientific">Adineta ricciae</name>
    <name type="common">Rotifer</name>
    <dbReference type="NCBI Taxonomy" id="249248"/>
    <lineage>
        <taxon>Eukaryota</taxon>
        <taxon>Metazoa</taxon>
        <taxon>Spiralia</taxon>
        <taxon>Gnathifera</taxon>
        <taxon>Rotifera</taxon>
        <taxon>Eurotatoria</taxon>
        <taxon>Bdelloidea</taxon>
        <taxon>Adinetida</taxon>
        <taxon>Adinetidae</taxon>
        <taxon>Adineta</taxon>
    </lineage>
</organism>
<evidence type="ECO:0000313" key="2">
    <source>
        <dbReference type="EMBL" id="CAF1475482.1"/>
    </source>
</evidence>
<dbReference type="PANTHER" id="PTHR44279:SF2">
    <property type="entry name" value="HYDROXYSTEROID (11-BETA) DEHYDROGENASE 1-LIKE B-RELATED"/>
    <property type="match status" value="1"/>
</dbReference>
<dbReference type="OrthoDB" id="1933717at2759"/>
<name>A0A815WEE9_ADIRI</name>
<keyword evidence="1" id="KW-0560">Oxidoreductase</keyword>
<dbReference type="AlphaFoldDB" id="A0A815WEE9"/>
<dbReference type="Proteomes" id="UP000663828">
    <property type="component" value="Unassembled WGS sequence"/>
</dbReference>
<dbReference type="PROSITE" id="PS00061">
    <property type="entry name" value="ADH_SHORT"/>
    <property type="match status" value="1"/>
</dbReference>
<sequence>MAGVFVLLTLIALIYVLCYYIYKVYIYSPPVENEQLRNRCVIITGASRGIGEQLAYEYSRYNCRLVLAARSIDILKNQVASKCRSLGAAQVECVEFDASTEQACKDLIEKTIGFYQRIDILVLNHTASVYQPYFNSDIPTNVQNMKKLFDTNFFGYFHTAMSALPYLNQSGTKQLPAQIIAISSLTGACPLPQTTIYGTTKHAIQGFFLNLARELRTSELYESRVTSTVAILGLIATEKALDTTDRSLHMFAASVQKTAQAILAAGVYGQSRLFYPHVLGLIPPLYYIFTPLFDLVARLGN</sequence>
<evidence type="ECO:0000313" key="3">
    <source>
        <dbReference type="EMBL" id="CAF1542170.1"/>
    </source>
</evidence>
<dbReference type="PRINTS" id="PR00081">
    <property type="entry name" value="GDHRDH"/>
</dbReference>
<dbReference type="InterPro" id="IPR002347">
    <property type="entry name" value="SDR_fam"/>
</dbReference>
<evidence type="ECO:0000256" key="1">
    <source>
        <dbReference type="ARBA" id="ARBA00023002"/>
    </source>
</evidence>
<dbReference type="GO" id="GO:0016491">
    <property type="term" value="F:oxidoreductase activity"/>
    <property type="evidence" value="ECO:0007669"/>
    <property type="project" value="UniProtKB-KW"/>
</dbReference>
<proteinExistence type="predicted"/>
<reference evidence="3" key="1">
    <citation type="submission" date="2021-02" db="EMBL/GenBank/DDBJ databases">
        <authorList>
            <person name="Nowell W R."/>
        </authorList>
    </citation>
    <scope>NUCLEOTIDE SEQUENCE</scope>
</reference>
<dbReference type="SUPFAM" id="SSF51735">
    <property type="entry name" value="NAD(P)-binding Rossmann-fold domains"/>
    <property type="match status" value="1"/>
</dbReference>
<dbReference type="InterPro" id="IPR020904">
    <property type="entry name" value="Sc_DH/Rdtase_CS"/>
</dbReference>
<dbReference type="Pfam" id="PF00106">
    <property type="entry name" value="adh_short"/>
    <property type="match status" value="1"/>
</dbReference>
<gene>
    <name evidence="2" type="ORF">EDS130_LOCUS41082</name>
    <name evidence="3" type="ORF">XAT740_LOCUS42265</name>
</gene>
<dbReference type="InterPro" id="IPR051253">
    <property type="entry name" value="11-beta-HSD"/>
</dbReference>
<dbReference type="InterPro" id="IPR036291">
    <property type="entry name" value="NAD(P)-bd_dom_sf"/>
</dbReference>
<evidence type="ECO:0000313" key="4">
    <source>
        <dbReference type="Proteomes" id="UP000663828"/>
    </source>
</evidence>
<comment type="caution">
    <text evidence="3">The sequence shown here is derived from an EMBL/GenBank/DDBJ whole genome shotgun (WGS) entry which is preliminary data.</text>
</comment>
<dbReference type="EMBL" id="CAJNOJ010000522">
    <property type="protein sequence ID" value="CAF1475482.1"/>
    <property type="molecule type" value="Genomic_DNA"/>
</dbReference>
<accession>A0A815WEE9</accession>
<dbReference type="Proteomes" id="UP000663852">
    <property type="component" value="Unassembled WGS sequence"/>
</dbReference>